<name>A0A9W9RJ06_9EURO</name>
<dbReference type="PANTHER" id="PTHR11709:SF488">
    <property type="entry name" value="LACCASE-RELATED"/>
    <property type="match status" value="1"/>
</dbReference>
<dbReference type="InterPro" id="IPR008972">
    <property type="entry name" value="Cupredoxin"/>
</dbReference>
<evidence type="ECO:0000313" key="12">
    <source>
        <dbReference type="Proteomes" id="UP001147782"/>
    </source>
</evidence>
<keyword evidence="3 7" id="KW-0732">Signal</keyword>
<keyword evidence="6" id="KW-0325">Glycoprotein</keyword>
<dbReference type="CDD" id="cd13850">
    <property type="entry name" value="CuRO_1_Abr2_like"/>
    <property type="match status" value="1"/>
</dbReference>
<reference evidence="11" key="2">
    <citation type="journal article" date="2023" name="IMA Fungus">
        <title>Comparative genomic study of the Penicillium genus elucidates a diverse pangenome and 15 lateral gene transfer events.</title>
        <authorList>
            <person name="Petersen C."/>
            <person name="Sorensen T."/>
            <person name="Nielsen M.R."/>
            <person name="Sondergaard T.E."/>
            <person name="Sorensen J.L."/>
            <person name="Fitzpatrick D.A."/>
            <person name="Frisvad J.C."/>
            <person name="Nielsen K.L."/>
        </authorList>
    </citation>
    <scope>NUCLEOTIDE SEQUENCE</scope>
    <source>
        <strain evidence="11">IBT 29864</strain>
    </source>
</reference>
<keyword evidence="2" id="KW-0479">Metal-binding</keyword>
<feature type="signal peptide" evidence="7">
    <location>
        <begin position="1"/>
        <end position="22"/>
    </location>
</feature>
<dbReference type="Pfam" id="PF07731">
    <property type="entry name" value="Cu-oxidase_2"/>
    <property type="match status" value="1"/>
</dbReference>
<feature type="domain" description="Plastocyanin-like" evidence="9">
    <location>
        <begin position="458"/>
        <end position="580"/>
    </location>
</feature>
<dbReference type="SUPFAM" id="SSF49503">
    <property type="entry name" value="Cupredoxins"/>
    <property type="match status" value="3"/>
</dbReference>
<dbReference type="Pfam" id="PF00394">
    <property type="entry name" value="Cu-oxidase"/>
    <property type="match status" value="1"/>
</dbReference>
<evidence type="ECO:0000313" key="11">
    <source>
        <dbReference type="EMBL" id="KAJ5358438.1"/>
    </source>
</evidence>
<dbReference type="GO" id="GO:0005507">
    <property type="term" value="F:copper ion binding"/>
    <property type="evidence" value="ECO:0007669"/>
    <property type="project" value="InterPro"/>
</dbReference>
<feature type="domain" description="Plastocyanin-like" evidence="10">
    <location>
        <begin position="37"/>
        <end position="145"/>
    </location>
</feature>
<dbReference type="InterPro" id="IPR045087">
    <property type="entry name" value="Cu-oxidase_fam"/>
</dbReference>
<dbReference type="EMBL" id="JAPZBS010000009">
    <property type="protein sequence ID" value="KAJ5358438.1"/>
    <property type="molecule type" value="Genomic_DNA"/>
</dbReference>
<comment type="caution">
    <text evidence="11">The sequence shown here is derived from an EMBL/GenBank/DDBJ whole genome shotgun (WGS) entry which is preliminary data.</text>
</comment>
<evidence type="ECO:0000256" key="5">
    <source>
        <dbReference type="ARBA" id="ARBA00023008"/>
    </source>
</evidence>
<dbReference type="PANTHER" id="PTHR11709">
    <property type="entry name" value="MULTI-COPPER OXIDASE"/>
    <property type="match status" value="1"/>
</dbReference>
<dbReference type="Pfam" id="PF07732">
    <property type="entry name" value="Cu-oxidase_3"/>
    <property type="match status" value="1"/>
</dbReference>
<dbReference type="InterPro" id="IPR011706">
    <property type="entry name" value="Cu-oxidase_C"/>
</dbReference>
<dbReference type="InterPro" id="IPR033138">
    <property type="entry name" value="Cu_oxidase_CS"/>
</dbReference>
<evidence type="ECO:0000256" key="6">
    <source>
        <dbReference type="ARBA" id="ARBA00023180"/>
    </source>
</evidence>
<reference evidence="11" key="1">
    <citation type="submission" date="2022-11" db="EMBL/GenBank/DDBJ databases">
        <authorList>
            <person name="Petersen C."/>
        </authorList>
    </citation>
    <scope>NUCLEOTIDE SEQUENCE</scope>
    <source>
        <strain evidence="11">IBT 29864</strain>
    </source>
</reference>
<dbReference type="Proteomes" id="UP001147782">
    <property type="component" value="Unassembled WGS sequence"/>
</dbReference>
<dbReference type="CDD" id="cd13898">
    <property type="entry name" value="CuRO_3_Abr2_like"/>
    <property type="match status" value="1"/>
</dbReference>
<dbReference type="RefSeq" id="XP_056549724.1">
    <property type="nucleotide sequence ID" value="XM_056703764.1"/>
</dbReference>
<dbReference type="Gene3D" id="2.60.40.420">
    <property type="entry name" value="Cupredoxins - blue copper proteins"/>
    <property type="match status" value="3"/>
</dbReference>
<dbReference type="InterPro" id="IPR011707">
    <property type="entry name" value="Cu-oxidase-like_N"/>
</dbReference>
<keyword evidence="5" id="KW-0186">Copper</keyword>
<evidence type="ECO:0000256" key="3">
    <source>
        <dbReference type="ARBA" id="ARBA00022729"/>
    </source>
</evidence>
<sequence length="670" mass="75584">MISGRALCWALCSLLVPRLTTGKLIREEITLTWDLGAPNGHVREMIKMNGDFPGPSFVWDEDDDIEVIVHNKMPFNSSIHWHGLMMQGTPWSDGAPGATQLPIEPEELFIYRFKASPSGTHWYHAHSRTTLLDGLYGGIFIRPKENTPGPWGLISKDKSDIQAMEKAARDPKQMLVSDWTHFKSWNYMEAEEASKFTIFCVDSILLNGKGSIYCPGEEYLVNHTSTYMRWALYPGHVNDKGCFPFMKSTEGPYLSQGRPETIPLHLQKGCVPATGDHELVQVDPKSRWVSINFIGAATFKTTVFSIDEHPMWVYEVDGHRIEPQKVDTVKMYAGERYAVMIQLDKEPKDYTIRVADSGLTQIISSFATLRYAGSTGAPSSSQGVINYGGQNTTAVVTLDRNHLPPFPSLRPAAKSDEHYVLHTHRWRSAWQYTLSGGGMWQEDRSAYTPLLYDIDQPDAQDENLIIRTRNGSWVDLIIQVGSQPGQPQEFPHMMHKHTGKMWQVGAGEGIWNYTSVDKAMAAEPHRFNLENPNYRDTFITSFDGPSWLVLRYHSINPGPWLFHCHIETHLAGGMAIALLDGVDAWPEIPPEYAPNQKGLVPGQPVPRPGIYLPLPEKKPDHDLSLEDVQGDVLKQTAEMEMIESYRYSKAWNSVLKKMIGFLETIKSNTV</sequence>
<protein>
    <submittedName>
        <fullName evidence="11">Uncharacterized protein</fullName>
    </submittedName>
</protein>
<evidence type="ECO:0000259" key="8">
    <source>
        <dbReference type="Pfam" id="PF00394"/>
    </source>
</evidence>
<proteinExistence type="inferred from homology"/>
<accession>A0A9W9RJ06</accession>
<dbReference type="PROSITE" id="PS00079">
    <property type="entry name" value="MULTICOPPER_OXIDASE1"/>
    <property type="match status" value="1"/>
</dbReference>
<dbReference type="PROSITE" id="PS00080">
    <property type="entry name" value="MULTICOPPER_OXIDASE2"/>
    <property type="match status" value="1"/>
</dbReference>
<evidence type="ECO:0000256" key="1">
    <source>
        <dbReference type="ARBA" id="ARBA00010609"/>
    </source>
</evidence>
<organism evidence="11 12">
    <name type="scientific">Penicillium cataractarum</name>
    <dbReference type="NCBI Taxonomy" id="2100454"/>
    <lineage>
        <taxon>Eukaryota</taxon>
        <taxon>Fungi</taxon>
        <taxon>Dikarya</taxon>
        <taxon>Ascomycota</taxon>
        <taxon>Pezizomycotina</taxon>
        <taxon>Eurotiomycetes</taxon>
        <taxon>Eurotiomycetidae</taxon>
        <taxon>Eurotiales</taxon>
        <taxon>Aspergillaceae</taxon>
        <taxon>Penicillium</taxon>
    </lineage>
</organism>
<dbReference type="OrthoDB" id="2121828at2759"/>
<keyword evidence="12" id="KW-1185">Reference proteome</keyword>
<feature type="chain" id="PRO_5040910039" evidence="7">
    <location>
        <begin position="23"/>
        <end position="670"/>
    </location>
</feature>
<feature type="domain" description="Plastocyanin-like" evidence="8">
    <location>
        <begin position="175"/>
        <end position="373"/>
    </location>
</feature>
<gene>
    <name evidence="11" type="ORF">N7496_010851</name>
</gene>
<dbReference type="GeneID" id="81442943"/>
<comment type="similarity">
    <text evidence="1">Belongs to the multicopper oxidase family.</text>
</comment>
<dbReference type="AlphaFoldDB" id="A0A9W9RJ06"/>
<dbReference type="InterPro" id="IPR002355">
    <property type="entry name" value="Cu_oxidase_Cu_BS"/>
</dbReference>
<keyword evidence="4" id="KW-0560">Oxidoreductase</keyword>
<evidence type="ECO:0000256" key="2">
    <source>
        <dbReference type="ARBA" id="ARBA00022723"/>
    </source>
</evidence>
<dbReference type="CDD" id="cd13876">
    <property type="entry name" value="CuRO_2_Abr2_like"/>
    <property type="match status" value="1"/>
</dbReference>
<evidence type="ECO:0000256" key="4">
    <source>
        <dbReference type="ARBA" id="ARBA00023002"/>
    </source>
</evidence>
<evidence type="ECO:0000259" key="9">
    <source>
        <dbReference type="Pfam" id="PF07731"/>
    </source>
</evidence>
<dbReference type="GO" id="GO:0016491">
    <property type="term" value="F:oxidoreductase activity"/>
    <property type="evidence" value="ECO:0007669"/>
    <property type="project" value="UniProtKB-KW"/>
</dbReference>
<evidence type="ECO:0000259" key="10">
    <source>
        <dbReference type="Pfam" id="PF07732"/>
    </source>
</evidence>
<evidence type="ECO:0000256" key="7">
    <source>
        <dbReference type="SAM" id="SignalP"/>
    </source>
</evidence>
<dbReference type="InterPro" id="IPR001117">
    <property type="entry name" value="Cu-oxidase_2nd"/>
</dbReference>